<protein>
    <submittedName>
        <fullName evidence="4">Beta-lactamase</fullName>
    </submittedName>
</protein>
<feature type="chain" id="PRO_5036478115" evidence="2">
    <location>
        <begin position="21"/>
        <end position="213"/>
    </location>
</feature>
<dbReference type="Pfam" id="PF00144">
    <property type="entry name" value="Beta-lactamase"/>
    <property type="match status" value="1"/>
</dbReference>
<dbReference type="Gene3D" id="3.40.710.10">
    <property type="entry name" value="DD-peptidase/beta-lactamase superfamily"/>
    <property type="match status" value="1"/>
</dbReference>
<feature type="signal peptide" evidence="2">
    <location>
        <begin position="1"/>
        <end position="20"/>
    </location>
</feature>
<evidence type="ECO:0000313" key="4">
    <source>
        <dbReference type="EMBL" id="SDX63232.1"/>
    </source>
</evidence>
<comment type="caution">
    <text evidence="4">The sequence shown here is derived from an EMBL/GenBank/DDBJ whole genome shotgun (WGS) entry which is preliminary data.</text>
</comment>
<evidence type="ECO:0000259" key="3">
    <source>
        <dbReference type="Pfam" id="PF00144"/>
    </source>
</evidence>
<dbReference type="RefSeq" id="WP_092726935.1">
    <property type="nucleotide sequence ID" value="NZ_FNNO01000022.1"/>
</dbReference>
<keyword evidence="2" id="KW-0732">Signal</keyword>
<organism evidence="4 5">
    <name type="scientific">Hydrobacter penzbergensis</name>
    <dbReference type="NCBI Taxonomy" id="1235997"/>
    <lineage>
        <taxon>Bacteria</taxon>
        <taxon>Pseudomonadati</taxon>
        <taxon>Bacteroidota</taxon>
        <taxon>Chitinophagia</taxon>
        <taxon>Chitinophagales</taxon>
        <taxon>Chitinophagaceae</taxon>
        <taxon>Hydrobacter</taxon>
    </lineage>
</organism>
<dbReference type="InterPro" id="IPR001466">
    <property type="entry name" value="Beta-lactam-related"/>
</dbReference>
<dbReference type="InterPro" id="IPR050789">
    <property type="entry name" value="Diverse_Enzym_Activities"/>
</dbReference>
<dbReference type="AlphaFoldDB" id="A0A8X8IKJ1"/>
<dbReference type="SUPFAM" id="SSF56601">
    <property type="entry name" value="beta-lactamase/transpeptidase-like"/>
    <property type="match status" value="1"/>
</dbReference>
<dbReference type="PANTHER" id="PTHR43283:SF11">
    <property type="entry name" value="BETA-LACTAMASE-RELATED DOMAIN-CONTAINING PROTEIN"/>
    <property type="match status" value="1"/>
</dbReference>
<evidence type="ECO:0000313" key="5">
    <source>
        <dbReference type="Proteomes" id="UP000198711"/>
    </source>
</evidence>
<name>A0A8X8IKJ1_9BACT</name>
<evidence type="ECO:0000256" key="1">
    <source>
        <dbReference type="ARBA" id="ARBA00022801"/>
    </source>
</evidence>
<sequence length="213" mass="23751">MTKRTVYCLLACLFSMQIHAQTADYFPTAQQWERRTLAALQLKEAGISKAIQLAQAGESKNPRNMEVNHYRTFGKEPFGEGIGPFAERGEPTGVSGGGHWGSGMFINAYDMARFGLLTLHKGSWNGKQLLSKQWIQQALTPTPVKTDYGYMNFFLNTDKKFLPSAPATAFAHLGNGNNVIYVDPEHNLVVVMRWIERNAMDNVVKAVLEALPN</sequence>
<reference evidence="4 5" key="1">
    <citation type="submission" date="2016-10" db="EMBL/GenBank/DDBJ databases">
        <authorList>
            <person name="Varghese N."/>
            <person name="Submissions S."/>
        </authorList>
    </citation>
    <scope>NUCLEOTIDE SEQUENCE [LARGE SCALE GENOMIC DNA]</scope>
    <source>
        <strain evidence="4 5">DSM 25353</strain>
    </source>
</reference>
<dbReference type="GO" id="GO:0016787">
    <property type="term" value="F:hydrolase activity"/>
    <property type="evidence" value="ECO:0007669"/>
    <property type="project" value="UniProtKB-KW"/>
</dbReference>
<keyword evidence="5" id="KW-1185">Reference proteome</keyword>
<gene>
    <name evidence="4" type="ORF">SAMN05444410_12221</name>
</gene>
<accession>A0A8X8IKJ1</accession>
<dbReference type="Proteomes" id="UP000198711">
    <property type="component" value="Unassembled WGS sequence"/>
</dbReference>
<evidence type="ECO:0000256" key="2">
    <source>
        <dbReference type="SAM" id="SignalP"/>
    </source>
</evidence>
<proteinExistence type="predicted"/>
<dbReference type="InterPro" id="IPR012338">
    <property type="entry name" value="Beta-lactam/transpept-like"/>
</dbReference>
<dbReference type="EMBL" id="FNNO01000022">
    <property type="protein sequence ID" value="SDX63232.1"/>
    <property type="molecule type" value="Genomic_DNA"/>
</dbReference>
<dbReference type="PANTHER" id="PTHR43283">
    <property type="entry name" value="BETA-LACTAMASE-RELATED"/>
    <property type="match status" value="1"/>
</dbReference>
<keyword evidence="1" id="KW-0378">Hydrolase</keyword>
<feature type="domain" description="Beta-lactamase-related" evidence="3">
    <location>
        <begin position="88"/>
        <end position="192"/>
    </location>
</feature>